<dbReference type="EMBL" id="JADBDZ010000001">
    <property type="protein sequence ID" value="MBE1537157.1"/>
    <property type="molecule type" value="Genomic_DNA"/>
</dbReference>
<sequence>MSSEGGVRPGTEIREYLLGRLDHALRRPGMMGGEAALLMLIDHLLFAEGREEAWKEQERHWERTGTWTTLRVAGAFRSRIPRKEEDHCVASVYGEFARRSGWLASDRVLDEREYTALRGTAGRWAREDRAWADVVAEFGEPSVRFGGSNPRYGKTLGYHGEEPGDPMVCFHLADGGSGGAPGGDAMLLAVRCEDGAPFAGTFAFTPRGRALRPRGRA</sequence>
<accession>A0ABR9K2W2</accession>
<name>A0ABR9K2W2_9ACTN</name>
<keyword evidence="2" id="KW-1185">Reference proteome</keyword>
<gene>
    <name evidence="1" type="ORF">H4W34_006990</name>
</gene>
<reference evidence="1 2" key="1">
    <citation type="submission" date="2020-10" db="EMBL/GenBank/DDBJ databases">
        <title>Sequencing the genomes of 1000 actinobacteria strains.</title>
        <authorList>
            <person name="Klenk H.-P."/>
        </authorList>
    </citation>
    <scope>NUCLEOTIDE SEQUENCE [LARGE SCALE GENOMIC DNA]</scope>
    <source>
        <strain evidence="1 2">DSM 46744</strain>
    </source>
</reference>
<evidence type="ECO:0000313" key="2">
    <source>
        <dbReference type="Proteomes" id="UP000627838"/>
    </source>
</evidence>
<protein>
    <submittedName>
        <fullName evidence="1">Uncharacterized protein</fullName>
    </submittedName>
</protein>
<comment type="caution">
    <text evidence="1">The sequence shown here is derived from an EMBL/GenBank/DDBJ whole genome shotgun (WGS) entry which is preliminary data.</text>
</comment>
<dbReference type="RefSeq" id="WP_192763080.1">
    <property type="nucleotide sequence ID" value="NZ_JADBDZ010000001.1"/>
</dbReference>
<evidence type="ECO:0000313" key="1">
    <source>
        <dbReference type="EMBL" id="MBE1537157.1"/>
    </source>
</evidence>
<dbReference type="Proteomes" id="UP000627838">
    <property type="component" value="Unassembled WGS sequence"/>
</dbReference>
<proteinExistence type="predicted"/>
<organism evidence="1 2">
    <name type="scientific">Actinomadura algeriensis</name>
    <dbReference type="NCBI Taxonomy" id="1679523"/>
    <lineage>
        <taxon>Bacteria</taxon>
        <taxon>Bacillati</taxon>
        <taxon>Actinomycetota</taxon>
        <taxon>Actinomycetes</taxon>
        <taxon>Streptosporangiales</taxon>
        <taxon>Thermomonosporaceae</taxon>
        <taxon>Actinomadura</taxon>
    </lineage>
</organism>